<evidence type="ECO:0000313" key="1">
    <source>
        <dbReference type="EMBL" id="AZC00480.1"/>
    </source>
</evidence>
<name>A0A3G6YJZ6_ACIPI</name>
<sequence length="296" mass="34468">MKINFNIAEDLENISKEFFLQSSFKVTPEKSYFHQHCLLQHKLIYPTPRKVIFSKKFCIPLELEKGLENLVKKLRLGEDVNYYLSKGSLDLTREDGLLNDFGIYHFHLGSNYEDNFVKRTKEVAFVYINNTTAFFIEAPAHGNSNDVDKLLWFRTRYIKIIHNEQPHLIENFRINGIPSIDIDDIARKKLRKENVNTPIQVDDKTSYMSMGQGFVTSGSSARAIMLANKINNEIVTYALAIKKNFEENSPSNIKSDDQEIILRLINFYGIPGSLNTEFELWKDDKVIYKITYLYKK</sequence>
<dbReference type="AlphaFoldDB" id="A0A3G6YJZ6"/>
<proteinExistence type="predicted"/>
<gene>
    <name evidence="1" type="ORF">DKE52_008355</name>
</gene>
<organism evidence="1 2">
    <name type="scientific">Acinetobacter pittii</name>
    <name type="common">Acinetobacter genomosp. 3</name>
    <dbReference type="NCBI Taxonomy" id="48296"/>
    <lineage>
        <taxon>Bacteria</taxon>
        <taxon>Pseudomonadati</taxon>
        <taxon>Pseudomonadota</taxon>
        <taxon>Gammaproteobacteria</taxon>
        <taxon>Moraxellales</taxon>
        <taxon>Moraxellaceae</taxon>
        <taxon>Acinetobacter</taxon>
        <taxon>Acinetobacter calcoaceticus/baumannii complex</taxon>
    </lineage>
</organism>
<dbReference type="EMBL" id="CP033540">
    <property type="protein sequence ID" value="AZC00480.1"/>
    <property type="molecule type" value="Genomic_DNA"/>
</dbReference>
<reference evidence="1 2" key="2">
    <citation type="submission" date="2018-12" db="EMBL/GenBank/DDBJ databases">
        <title>Molecular Epidemiology of Emerging Carbapenem-Resistance in Acinetobacter nosocomialis and Acinetobacter pittii in Taiwan, 2010-2014.</title>
        <authorList>
            <person name="Huang W.-C."/>
            <person name="Wang H.-Y."/>
            <person name="Lai J.-F."/>
            <person name="Lauderdale T.-L."/>
            <person name="Sytwu H.-K."/>
        </authorList>
    </citation>
    <scope>NUCLEOTIDE SEQUENCE [LARGE SCALE GENOMIC DNA]</scope>
    <source>
        <strain evidence="1 2">2014S06-099</strain>
    </source>
</reference>
<evidence type="ECO:0000313" key="2">
    <source>
        <dbReference type="Proteomes" id="UP000254410"/>
    </source>
</evidence>
<protein>
    <submittedName>
        <fullName evidence="1">Uncharacterized protein</fullName>
    </submittedName>
</protein>
<dbReference type="Proteomes" id="UP000254410">
    <property type="component" value="Chromosome"/>
</dbReference>
<reference evidence="1 2" key="1">
    <citation type="submission" date="2018-11" db="EMBL/GenBank/DDBJ databases">
        <authorList>
            <person name="Kuo S.-C."/>
            <person name="Chen F.-J."/>
            <person name="Liao Y.-C."/>
        </authorList>
    </citation>
    <scope>NUCLEOTIDE SEQUENCE [LARGE SCALE GENOMIC DNA]</scope>
    <source>
        <strain evidence="1 2">2014S06-099</strain>
    </source>
</reference>
<accession>A0A3G6YJZ6</accession>